<dbReference type="Gene3D" id="3.30.420.10">
    <property type="entry name" value="Ribonuclease H-like superfamily/Ribonuclease H"/>
    <property type="match status" value="1"/>
</dbReference>
<dbReference type="GO" id="GO:0006313">
    <property type="term" value="P:DNA transposition"/>
    <property type="evidence" value="ECO:0007669"/>
    <property type="project" value="InterPro"/>
</dbReference>
<dbReference type="Pfam" id="PF01498">
    <property type="entry name" value="HTH_Tnp_Tc3_2"/>
    <property type="match status" value="1"/>
</dbReference>
<feature type="compositionally biased region" description="Low complexity" evidence="1">
    <location>
        <begin position="146"/>
        <end position="168"/>
    </location>
</feature>
<dbReference type="Gene3D" id="2.60.40.10">
    <property type="entry name" value="Immunoglobulins"/>
    <property type="match status" value="1"/>
</dbReference>
<sequence>MTNISEILGTDDIKLRCSYTKDSNDRVSGVTFLTVNDSDIFVKIAEATIFSTQPELLPYGVYLFGSANITKLSDSPSEVVLTFNNLNCKHERNYICKLSVRDTSPTYSTPMPLFVKVPPLKPDRVEIIKAPMDVLTTTETARVDTSTSSVTESVTTSTSTGTKSVNTSMSSETTKSAAITSQRSNSSTTTSLLNFSTSIFDNNITTTTNTFYNSTSSTEPTPDSPCIIEGDNITVKCSGNVGKPAGILTFQKFRKHNIQSTTYVATTTKIEEIPDNCSYYSTSYLIFQVTAEDNLAVIRCVVVSPLAGQDMFTDSEQLKVKYLPRSGRPTVTSQREDRALHRLIRRMPFANSHVLKRQWLLSRRLSNRTVKNRLKSAGRKSRRVTRRPMLSDRHQRLRLAWCLPQRGWNLRTWRRINLSGESRFLLHVTNGRMRVWRQENMTNTSRNTQPAVPYDGGSVIIWSASFMIAS</sequence>
<feature type="region of interest" description="Disordered" evidence="1">
    <location>
        <begin position="146"/>
        <end position="183"/>
    </location>
</feature>
<dbReference type="Proteomes" id="UP000507470">
    <property type="component" value="Unassembled WGS sequence"/>
</dbReference>
<evidence type="ECO:0000256" key="1">
    <source>
        <dbReference type="SAM" id="MobiDB-lite"/>
    </source>
</evidence>
<gene>
    <name evidence="3" type="ORF">MCOR_41647</name>
</gene>
<dbReference type="InterPro" id="IPR013783">
    <property type="entry name" value="Ig-like_fold"/>
</dbReference>
<dbReference type="AlphaFoldDB" id="A0A6J8DJQ3"/>
<feature type="compositionally biased region" description="Polar residues" evidence="1">
    <location>
        <begin position="169"/>
        <end position="178"/>
    </location>
</feature>
<dbReference type="InterPro" id="IPR036179">
    <property type="entry name" value="Ig-like_dom_sf"/>
</dbReference>
<dbReference type="SUPFAM" id="SSF48726">
    <property type="entry name" value="Immunoglobulin"/>
    <property type="match status" value="1"/>
</dbReference>
<evidence type="ECO:0000313" key="4">
    <source>
        <dbReference type="Proteomes" id="UP000507470"/>
    </source>
</evidence>
<dbReference type="OrthoDB" id="6158624at2759"/>
<dbReference type="GO" id="GO:0015074">
    <property type="term" value="P:DNA integration"/>
    <property type="evidence" value="ECO:0007669"/>
    <property type="project" value="InterPro"/>
</dbReference>
<organism evidence="3 4">
    <name type="scientific">Mytilus coruscus</name>
    <name type="common">Sea mussel</name>
    <dbReference type="NCBI Taxonomy" id="42192"/>
    <lineage>
        <taxon>Eukaryota</taxon>
        <taxon>Metazoa</taxon>
        <taxon>Spiralia</taxon>
        <taxon>Lophotrochozoa</taxon>
        <taxon>Mollusca</taxon>
        <taxon>Bivalvia</taxon>
        <taxon>Autobranchia</taxon>
        <taxon>Pteriomorphia</taxon>
        <taxon>Mytilida</taxon>
        <taxon>Mytiloidea</taxon>
        <taxon>Mytilidae</taxon>
        <taxon>Mytilinae</taxon>
        <taxon>Mytilus</taxon>
    </lineage>
</organism>
<dbReference type="EMBL" id="CACVKT020007518">
    <property type="protein sequence ID" value="CAC5408235.1"/>
    <property type="molecule type" value="Genomic_DNA"/>
</dbReference>
<dbReference type="GO" id="GO:0003677">
    <property type="term" value="F:DNA binding"/>
    <property type="evidence" value="ECO:0007669"/>
    <property type="project" value="InterPro"/>
</dbReference>
<keyword evidence="4" id="KW-1185">Reference proteome</keyword>
<accession>A0A6J8DJQ3</accession>
<name>A0A6J8DJQ3_MYTCO</name>
<evidence type="ECO:0000313" key="3">
    <source>
        <dbReference type="EMBL" id="CAC5408235.1"/>
    </source>
</evidence>
<dbReference type="InterPro" id="IPR002492">
    <property type="entry name" value="Transposase_Tc1-like"/>
</dbReference>
<protein>
    <recommendedName>
        <fullName evidence="2">Transposase Tc1-like domain-containing protein</fullName>
    </recommendedName>
</protein>
<feature type="domain" description="Transposase Tc1-like" evidence="2">
    <location>
        <begin position="337"/>
        <end position="403"/>
    </location>
</feature>
<proteinExistence type="predicted"/>
<dbReference type="InterPro" id="IPR036397">
    <property type="entry name" value="RNaseH_sf"/>
</dbReference>
<reference evidence="3 4" key="1">
    <citation type="submission" date="2020-06" db="EMBL/GenBank/DDBJ databases">
        <authorList>
            <person name="Li R."/>
            <person name="Bekaert M."/>
        </authorList>
    </citation>
    <scope>NUCLEOTIDE SEQUENCE [LARGE SCALE GENOMIC DNA]</scope>
    <source>
        <strain evidence="4">wild</strain>
    </source>
</reference>
<evidence type="ECO:0000259" key="2">
    <source>
        <dbReference type="Pfam" id="PF01498"/>
    </source>
</evidence>